<proteinExistence type="predicted"/>
<evidence type="ECO:0000256" key="1">
    <source>
        <dbReference type="SAM" id="SignalP"/>
    </source>
</evidence>
<keyword evidence="3" id="KW-1185">Reference proteome</keyword>
<dbReference type="RefSeq" id="WP_280945018.1">
    <property type="nucleotide sequence ID" value="NZ_CP123772.1"/>
</dbReference>
<organism evidence="2 3">
    <name type="scientific">Pseudomonas viciae</name>
    <dbReference type="NCBI Taxonomy" id="2505979"/>
    <lineage>
        <taxon>Bacteria</taxon>
        <taxon>Pseudomonadati</taxon>
        <taxon>Pseudomonadota</taxon>
        <taxon>Gammaproteobacteria</taxon>
        <taxon>Pseudomonadales</taxon>
        <taxon>Pseudomonadaceae</taxon>
        <taxon>Pseudomonas</taxon>
    </lineage>
</organism>
<accession>A0ABY8PMK8</accession>
<name>A0ABY8PMK8_9PSED</name>
<dbReference type="EMBL" id="CP123772">
    <property type="protein sequence ID" value="WGO96436.1"/>
    <property type="molecule type" value="Genomic_DNA"/>
</dbReference>
<evidence type="ECO:0008006" key="4">
    <source>
        <dbReference type="Google" id="ProtNLM"/>
    </source>
</evidence>
<reference evidence="2 3" key="1">
    <citation type="journal article" date="2012" name="Appl. Soil Ecol.">
        <title>Isolation and characterization of new plant growth-promoting bacterial endophytes.</title>
        <authorList>
            <person name="Rashid S."/>
            <person name="Charles T.C."/>
            <person name="Glick B.R."/>
        </authorList>
    </citation>
    <scope>NUCLEOTIDE SEQUENCE [LARGE SCALE GENOMIC DNA]</scope>
    <source>
        <strain evidence="2 3">YsS1</strain>
        <plasmid evidence="2 3">unnamed</plasmid>
    </source>
</reference>
<feature type="signal peptide" evidence="1">
    <location>
        <begin position="1"/>
        <end position="31"/>
    </location>
</feature>
<evidence type="ECO:0000313" key="3">
    <source>
        <dbReference type="Proteomes" id="UP001227386"/>
    </source>
</evidence>
<gene>
    <name evidence="2" type="ORF">QCD61_28145</name>
</gene>
<feature type="chain" id="PRO_5046566250" description="P-type conjugative transfer protein TrbJ" evidence="1">
    <location>
        <begin position="32"/>
        <end position="253"/>
    </location>
</feature>
<keyword evidence="1" id="KW-0732">Signal</keyword>
<protein>
    <recommendedName>
        <fullName evidence="4">P-type conjugative transfer protein TrbJ</fullName>
    </recommendedName>
</protein>
<dbReference type="Proteomes" id="UP001227386">
    <property type="component" value="Plasmid unnamed"/>
</dbReference>
<sequence>MNTWLRKKSRLHNAVAVAVLSGALTIGQVNATGIPVVDVANLSQTMITALNAVTSVANQAVQIANEVKMIQNQLQSLSMLGNSSFGVLNSNLNNQLSQLDGVLSTVKGVGFQINNVDNQFRTMFPEGTDWSTKDVSQYGGYFEKWSAQVQDSAKTAMQSQGVIENVRRNNLEASNILSQAKGADGEVRQLQAVNQMLGVLAGQMSDMTVALTAGGRSSASIAAAGQAERDAQRALMDNFSAPVVIPIGDGVRF</sequence>
<evidence type="ECO:0000313" key="2">
    <source>
        <dbReference type="EMBL" id="WGO96436.1"/>
    </source>
</evidence>
<geneLocation type="plasmid" evidence="2 3">
    <name>unnamed</name>
</geneLocation>
<keyword evidence="2" id="KW-0614">Plasmid</keyword>